<dbReference type="RefSeq" id="WP_345737030.1">
    <property type="nucleotide sequence ID" value="NZ_BAABIA010000005.1"/>
</dbReference>
<dbReference type="EMBL" id="BAABIA010000005">
    <property type="protein sequence ID" value="GAA5142441.1"/>
    <property type="molecule type" value="Genomic_DNA"/>
</dbReference>
<evidence type="ECO:0000313" key="2">
    <source>
        <dbReference type="EMBL" id="GAA5142441.1"/>
    </source>
</evidence>
<gene>
    <name evidence="2" type="ORF">GCM10023213_28390</name>
</gene>
<dbReference type="Proteomes" id="UP001499852">
    <property type="component" value="Unassembled WGS sequence"/>
</dbReference>
<comment type="caution">
    <text evidence="2">The sequence shown here is derived from an EMBL/GenBank/DDBJ whole genome shotgun (WGS) entry which is preliminary data.</text>
</comment>
<evidence type="ECO:0000313" key="3">
    <source>
        <dbReference type="Proteomes" id="UP001499852"/>
    </source>
</evidence>
<sequence length="159" mass="17258">MTTNVNINNHESVPETQASSEPAAPTAPPFTPNDTEGIIGTPSQIKHLRAQISTKRAYISSVVQTHAGQIIEAAGGVKLLAAVSVFELLKKLGHPLPSSNAIALGDVLGHEGLKLPRIFCLRKRRYALHLTDSSDAEKIKFQNWLDNLNNDELKTLLFG</sequence>
<reference evidence="3" key="1">
    <citation type="journal article" date="2019" name="Int. J. Syst. Evol. Microbiol.">
        <title>The Global Catalogue of Microorganisms (GCM) 10K type strain sequencing project: providing services to taxonomists for standard genome sequencing and annotation.</title>
        <authorList>
            <consortium name="The Broad Institute Genomics Platform"/>
            <consortium name="The Broad Institute Genome Sequencing Center for Infectious Disease"/>
            <person name="Wu L."/>
            <person name="Ma J."/>
        </authorList>
    </citation>
    <scope>NUCLEOTIDE SEQUENCE [LARGE SCALE GENOMIC DNA]</scope>
    <source>
        <strain evidence="3">JCM 18053</strain>
    </source>
</reference>
<feature type="compositionally biased region" description="Polar residues" evidence="1">
    <location>
        <begin position="1"/>
        <end position="20"/>
    </location>
</feature>
<organism evidence="2 3">
    <name type="scientific">Prosthecobacter algae</name>
    <dbReference type="NCBI Taxonomy" id="1144682"/>
    <lineage>
        <taxon>Bacteria</taxon>
        <taxon>Pseudomonadati</taxon>
        <taxon>Verrucomicrobiota</taxon>
        <taxon>Verrucomicrobiia</taxon>
        <taxon>Verrucomicrobiales</taxon>
        <taxon>Verrucomicrobiaceae</taxon>
        <taxon>Prosthecobacter</taxon>
    </lineage>
</organism>
<name>A0ABP9PA65_9BACT</name>
<proteinExistence type="predicted"/>
<keyword evidence="3" id="KW-1185">Reference proteome</keyword>
<feature type="region of interest" description="Disordered" evidence="1">
    <location>
        <begin position="1"/>
        <end position="40"/>
    </location>
</feature>
<protein>
    <submittedName>
        <fullName evidence="2">Uncharacterized protein</fullName>
    </submittedName>
</protein>
<evidence type="ECO:0000256" key="1">
    <source>
        <dbReference type="SAM" id="MobiDB-lite"/>
    </source>
</evidence>
<accession>A0ABP9PA65</accession>